<dbReference type="EMBL" id="KZ451943">
    <property type="protein sequence ID" value="PKA59949.1"/>
    <property type="molecule type" value="Genomic_DNA"/>
</dbReference>
<protein>
    <submittedName>
        <fullName evidence="1">Uncharacterized protein</fullName>
    </submittedName>
</protein>
<dbReference type="AlphaFoldDB" id="A0A2I0AWP6"/>
<organism evidence="1 2">
    <name type="scientific">Apostasia shenzhenica</name>
    <dbReference type="NCBI Taxonomy" id="1088818"/>
    <lineage>
        <taxon>Eukaryota</taxon>
        <taxon>Viridiplantae</taxon>
        <taxon>Streptophyta</taxon>
        <taxon>Embryophyta</taxon>
        <taxon>Tracheophyta</taxon>
        <taxon>Spermatophyta</taxon>
        <taxon>Magnoliopsida</taxon>
        <taxon>Liliopsida</taxon>
        <taxon>Asparagales</taxon>
        <taxon>Orchidaceae</taxon>
        <taxon>Apostasioideae</taxon>
        <taxon>Apostasia</taxon>
    </lineage>
</organism>
<sequence length="159" mass="18168">MASSNIARRRDLLLRRDGAVNAVLLLLILIILHWPAMATAVLQLPPNFANLNDDPETVEGVVKVGLAAYEHHRINGGWRQGYPPLYLVQVLKAGMMFNMNNHAIALKFCAIFKAKLRWDSRVLVNVIITFTMLRLDPLDPFVLLNVDKRTIYVRYIEYL</sequence>
<evidence type="ECO:0000313" key="1">
    <source>
        <dbReference type="EMBL" id="PKA59949.1"/>
    </source>
</evidence>
<accession>A0A2I0AWP6</accession>
<evidence type="ECO:0000313" key="2">
    <source>
        <dbReference type="Proteomes" id="UP000236161"/>
    </source>
</evidence>
<keyword evidence="2" id="KW-1185">Reference proteome</keyword>
<name>A0A2I0AWP6_9ASPA</name>
<gene>
    <name evidence="1" type="ORF">AXF42_Ash016007</name>
</gene>
<dbReference type="Proteomes" id="UP000236161">
    <property type="component" value="Unassembled WGS sequence"/>
</dbReference>
<proteinExistence type="predicted"/>
<reference evidence="1 2" key="1">
    <citation type="journal article" date="2017" name="Nature">
        <title>The Apostasia genome and the evolution of orchids.</title>
        <authorList>
            <person name="Zhang G.Q."/>
            <person name="Liu K.W."/>
            <person name="Li Z."/>
            <person name="Lohaus R."/>
            <person name="Hsiao Y.Y."/>
            <person name="Niu S.C."/>
            <person name="Wang J.Y."/>
            <person name="Lin Y.C."/>
            <person name="Xu Q."/>
            <person name="Chen L.J."/>
            <person name="Yoshida K."/>
            <person name="Fujiwara S."/>
            <person name="Wang Z.W."/>
            <person name="Zhang Y.Q."/>
            <person name="Mitsuda N."/>
            <person name="Wang M."/>
            <person name="Liu G.H."/>
            <person name="Pecoraro L."/>
            <person name="Huang H.X."/>
            <person name="Xiao X.J."/>
            <person name="Lin M."/>
            <person name="Wu X.Y."/>
            <person name="Wu W.L."/>
            <person name="Chen Y.Y."/>
            <person name="Chang S.B."/>
            <person name="Sakamoto S."/>
            <person name="Ohme-Takagi M."/>
            <person name="Yagi M."/>
            <person name="Zeng S.J."/>
            <person name="Shen C.Y."/>
            <person name="Yeh C.M."/>
            <person name="Luo Y.B."/>
            <person name="Tsai W.C."/>
            <person name="Van de Peer Y."/>
            <person name="Liu Z.J."/>
        </authorList>
    </citation>
    <scope>NUCLEOTIDE SEQUENCE [LARGE SCALE GENOMIC DNA]</scope>
    <source>
        <strain evidence="2">cv. Shenzhen</strain>
        <tissue evidence="1">Stem</tissue>
    </source>
</reference>